<dbReference type="AlphaFoldDB" id="A0A9D1WV97"/>
<comment type="subcellular location">
    <subcellularLocation>
        <location evidence="1">Membrane</location>
        <topology evidence="1">Multi-pass membrane protein</topology>
    </subcellularLocation>
</comment>
<feature type="transmembrane region" description="Helical" evidence="7">
    <location>
        <begin position="253"/>
        <end position="274"/>
    </location>
</feature>
<evidence type="ECO:0000313" key="8">
    <source>
        <dbReference type="EMBL" id="HIX67819.1"/>
    </source>
</evidence>
<feature type="transmembrane region" description="Helical" evidence="7">
    <location>
        <begin position="339"/>
        <end position="360"/>
    </location>
</feature>
<keyword evidence="5 7" id="KW-0472">Membrane</keyword>
<dbReference type="GO" id="GO:0015648">
    <property type="term" value="F:lipid-linked peptidoglycan transporter activity"/>
    <property type="evidence" value="ECO:0007669"/>
    <property type="project" value="TreeGrafter"/>
</dbReference>
<accession>A0A9D1WV97</accession>
<dbReference type="EMBL" id="DXEM01000021">
    <property type="protein sequence ID" value="HIX67819.1"/>
    <property type="molecule type" value="Genomic_DNA"/>
</dbReference>
<feature type="transmembrane region" description="Helical" evidence="7">
    <location>
        <begin position="218"/>
        <end position="241"/>
    </location>
</feature>
<feature type="transmembrane region" description="Helical" evidence="7">
    <location>
        <begin position="190"/>
        <end position="206"/>
    </location>
</feature>
<dbReference type="PANTHER" id="PTHR30474">
    <property type="entry name" value="CELL CYCLE PROTEIN"/>
    <property type="match status" value="1"/>
</dbReference>
<feature type="transmembrane region" description="Helical" evidence="7">
    <location>
        <begin position="6"/>
        <end position="28"/>
    </location>
</feature>
<dbReference type="InterPro" id="IPR001182">
    <property type="entry name" value="FtsW/RodA"/>
</dbReference>
<protein>
    <submittedName>
        <fullName evidence="8">FtsW/RodA/SpoVE family cell cycle protein</fullName>
    </submittedName>
</protein>
<dbReference type="Pfam" id="PF01098">
    <property type="entry name" value="FTSW_RODA_SPOVE"/>
    <property type="match status" value="1"/>
</dbReference>
<feature type="transmembrane region" description="Helical" evidence="7">
    <location>
        <begin position="40"/>
        <end position="59"/>
    </location>
</feature>
<dbReference type="GO" id="GO:0005886">
    <property type="term" value="C:plasma membrane"/>
    <property type="evidence" value="ECO:0007669"/>
    <property type="project" value="TreeGrafter"/>
</dbReference>
<evidence type="ECO:0000313" key="9">
    <source>
        <dbReference type="Proteomes" id="UP000886721"/>
    </source>
</evidence>
<evidence type="ECO:0000256" key="2">
    <source>
        <dbReference type="ARBA" id="ARBA00022692"/>
    </source>
</evidence>
<evidence type="ECO:0000256" key="1">
    <source>
        <dbReference type="ARBA" id="ARBA00004141"/>
    </source>
</evidence>
<feature type="transmembrane region" description="Helical" evidence="7">
    <location>
        <begin position="405"/>
        <end position="423"/>
    </location>
</feature>
<name>A0A9D1WV97_9FIRM</name>
<evidence type="ECO:0000256" key="7">
    <source>
        <dbReference type="SAM" id="Phobius"/>
    </source>
</evidence>
<feature type="transmembrane region" description="Helical" evidence="7">
    <location>
        <begin position="65"/>
        <end position="84"/>
    </location>
</feature>
<keyword evidence="4 7" id="KW-1133">Transmembrane helix</keyword>
<feature type="transmembrane region" description="Helical" evidence="7">
    <location>
        <begin position="151"/>
        <end position="170"/>
    </location>
</feature>
<dbReference type="PANTHER" id="PTHR30474:SF3">
    <property type="entry name" value="PEPTIDOGLYCAN GLYCOSYLTRANSFERASE RODA"/>
    <property type="match status" value="1"/>
</dbReference>
<dbReference type="GO" id="GO:0051301">
    <property type="term" value="P:cell division"/>
    <property type="evidence" value="ECO:0007669"/>
    <property type="project" value="InterPro"/>
</dbReference>
<reference evidence="8" key="2">
    <citation type="submission" date="2021-04" db="EMBL/GenBank/DDBJ databases">
        <authorList>
            <person name="Gilroy R."/>
        </authorList>
    </citation>
    <scope>NUCLEOTIDE SEQUENCE</scope>
    <source>
        <strain evidence="8">CHK191-13928</strain>
    </source>
</reference>
<keyword evidence="2 7" id="KW-0812">Transmembrane</keyword>
<feature type="transmembrane region" description="Helical" evidence="7">
    <location>
        <begin position="96"/>
        <end position="116"/>
    </location>
</feature>
<proteinExistence type="predicted"/>
<comment type="caution">
    <text evidence="8">The sequence shown here is derived from an EMBL/GenBank/DDBJ whole genome shotgun (WGS) entry which is preliminary data.</text>
</comment>
<sequence>MIQIISVIAKYMILIMCLIYTFSCFTMFRPKNKERQRDLLDNQVIYMFIFLFLCNAVLFLKEFDLKILIFFAAQIIFFEVLMILFPRIYKRCSRPLINNTCFLLGVGFVILTRLSFDLAIKQFAIAAVSVVITSVIPLMMHKITLWDKLGWLYAAAGFLLLSSVFVIGVQKNGSYNWVSIGGFAFQPSEFVKIIFVFFTAALLCKAKEFKDLVKITVIAALYVMVLVVEKDLGGALLYFMIYLMMLYVATAKASYLFGGLGAGSLAAVIAYQLFSHVRIRVAVWRDPFSMIEDRGLQVCQSLFAIGTGGWFGMGLGNGRPFDIPVRESDFIFSVISEEFGVIFGICLIFVLMSCFILFMDISTRSKKLFNKLLCLGFGVCFLFQVFLSIGGVTKFIPSTGVTIPLVSYGGTSVVSTLIIFNIIQGLHMLADSEEEEHERIKAQEEGEHGKYGENQHPSKNSAVSHRTKA</sequence>
<feature type="transmembrane region" description="Helical" evidence="7">
    <location>
        <begin position="372"/>
        <end position="393"/>
    </location>
</feature>
<evidence type="ECO:0000256" key="3">
    <source>
        <dbReference type="ARBA" id="ARBA00022960"/>
    </source>
</evidence>
<feature type="transmembrane region" description="Helical" evidence="7">
    <location>
        <begin position="122"/>
        <end position="139"/>
    </location>
</feature>
<evidence type="ECO:0000256" key="5">
    <source>
        <dbReference type="ARBA" id="ARBA00023136"/>
    </source>
</evidence>
<keyword evidence="3" id="KW-0133">Cell shape</keyword>
<dbReference type="Proteomes" id="UP000886721">
    <property type="component" value="Unassembled WGS sequence"/>
</dbReference>
<feature type="region of interest" description="Disordered" evidence="6">
    <location>
        <begin position="434"/>
        <end position="469"/>
    </location>
</feature>
<dbReference type="GO" id="GO:0008360">
    <property type="term" value="P:regulation of cell shape"/>
    <property type="evidence" value="ECO:0007669"/>
    <property type="project" value="UniProtKB-KW"/>
</dbReference>
<feature type="compositionally biased region" description="Basic and acidic residues" evidence="6">
    <location>
        <begin position="437"/>
        <end position="453"/>
    </location>
</feature>
<reference evidence="8" key="1">
    <citation type="journal article" date="2021" name="PeerJ">
        <title>Extensive microbial diversity within the chicken gut microbiome revealed by metagenomics and culture.</title>
        <authorList>
            <person name="Gilroy R."/>
            <person name="Ravi A."/>
            <person name="Getino M."/>
            <person name="Pursley I."/>
            <person name="Horton D.L."/>
            <person name="Alikhan N.F."/>
            <person name="Baker D."/>
            <person name="Gharbi K."/>
            <person name="Hall N."/>
            <person name="Watson M."/>
            <person name="Adriaenssens E.M."/>
            <person name="Foster-Nyarko E."/>
            <person name="Jarju S."/>
            <person name="Secka A."/>
            <person name="Antonio M."/>
            <person name="Oren A."/>
            <person name="Chaudhuri R.R."/>
            <person name="La Ragione R."/>
            <person name="Hildebrand F."/>
            <person name="Pallen M.J."/>
        </authorList>
    </citation>
    <scope>NUCLEOTIDE SEQUENCE</scope>
    <source>
        <strain evidence="8">CHK191-13928</strain>
    </source>
</reference>
<dbReference type="GO" id="GO:0032153">
    <property type="term" value="C:cell division site"/>
    <property type="evidence" value="ECO:0007669"/>
    <property type="project" value="TreeGrafter"/>
</dbReference>
<evidence type="ECO:0000256" key="4">
    <source>
        <dbReference type="ARBA" id="ARBA00022989"/>
    </source>
</evidence>
<organism evidence="8 9">
    <name type="scientific">Candidatus Anaerostipes excrementavium</name>
    <dbReference type="NCBI Taxonomy" id="2838463"/>
    <lineage>
        <taxon>Bacteria</taxon>
        <taxon>Bacillati</taxon>
        <taxon>Bacillota</taxon>
        <taxon>Clostridia</taxon>
        <taxon>Lachnospirales</taxon>
        <taxon>Lachnospiraceae</taxon>
        <taxon>Anaerostipes</taxon>
    </lineage>
</organism>
<feature type="compositionally biased region" description="Polar residues" evidence="6">
    <location>
        <begin position="455"/>
        <end position="469"/>
    </location>
</feature>
<evidence type="ECO:0000256" key="6">
    <source>
        <dbReference type="SAM" id="MobiDB-lite"/>
    </source>
</evidence>
<gene>
    <name evidence="8" type="ORF">H9735_06790</name>
</gene>